<dbReference type="EMBL" id="PRBV01000001">
    <property type="protein sequence ID" value="RTJ80994.1"/>
    <property type="molecule type" value="Genomic_DNA"/>
</dbReference>
<feature type="chain" id="PRO_5044085826" description="Periplasmic protein" evidence="1">
    <location>
        <begin position="19"/>
        <end position="370"/>
    </location>
</feature>
<name>A0A431EI76_CAMJU</name>
<feature type="signal peptide" evidence="1">
    <location>
        <begin position="1"/>
        <end position="18"/>
    </location>
</feature>
<sequence length="370" mass="41691">MKKYFLVFSLLAIINLNAVSLDDVVDNVLGKLDKKFDNIFSNSLSLSETCFDTKIDFDTDFDICKIASAIDKLKIDSCSLIGGEGGKQIGLSGANAFCNAKVKKFSDYASKQVSDFAEYASLNADDETKQFLSKLPNGQDMKTYLRTWDINSITNKNSPENQVLEYLKQGNQEVVNLFMDYAKSNGAKTDPSEIKIEDLQAPANLEEYKKGISESVKNYKKILKDTSPSDISSLVRSKIQNGKDNENNEDLAKNLVQQNKKQFDLAKNIEIGQALSARKYEKIAIPTQEYVNGIRRDLRPEMIAKIRKQQAIEIETISQIEEKWQKKYEIAKLLADKEVILAQKFDEQGAKAEIDKIIQDANSDNSNKEE</sequence>
<dbReference type="Proteomes" id="UP000735326">
    <property type="component" value="Unassembled WGS sequence"/>
</dbReference>
<gene>
    <name evidence="3" type="ORF">C3H57_01370</name>
    <name evidence="2" type="ORF">JYC20_001768</name>
</gene>
<dbReference type="RefSeq" id="WP_070273900.1">
    <property type="nucleotide sequence ID" value="NZ_MJYS01000077.1"/>
</dbReference>
<evidence type="ECO:0000313" key="4">
    <source>
        <dbReference type="Proteomes" id="UP000288507"/>
    </source>
</evidence>
<reference evidence="3" key="1">
    <citation type="journal article" date="2019" name="Appl. Environ. Microbiol.">
        <title>Population genetics and characterization of Campylobacter jejuni isolates in western jackdaws and game birds in Finland.</title>
        <authorList>
            <person name="Kovanen S."/>
            <person name="Rossi M."/>
            <person name="Pohja-Mykra M."/>
            <person name="Nieminen T."/>
            <person name="Raunio-Saarnisto M."/>
            <person name="Sauvala M."/>
            <person name="Fredriksson-Ahomaa M."/>
            <person name="Hanninen M.L."/>
            <person name="Kivisto R."/>
        </authorList>
    </citation>
    <scope>NUCLEOTIDE SEQUENCE [LARGE SCALE GENOMIC DNA]</scope>
    <source>
        <strain evidence="3">CB313</strain>
    </source>
</reference>
<evidence type="ECO:0008006" key="5">
    <source>
        <dbReference type="Google" id="ProtNLM"/>
    </source>
</evidence>
<dbReference type="EMBL" id="AAYVUT010000015">
    <property type="protein sequence ID" value="EHB2512569.1"/>
    <property type="molecule type" value="Genomic_DNA"/>
</dbReference>
<keyword evidence="1" id="KW-0732">Signal</keyword>
<accession>A0A431EI76</accession>
<reference evidence="2" key="2">
    <citation type="submission" date="2021-02" db="EMBL/GenBank/DDBJ databases">
        <authorList>
            <consortium name="PulseNet: The National Subtyping Network for Foodborne Disease Surveillance"/>
        </authorList>
    </citation>
    <scope>NUCLEOTIDE SEQUENCE</scope>
    <source>
        <strain evidence="2">PNUSAC020384</strain>
    </source>
</reference>
<organism evidence="3 4">
    <name type="scientific">Campylobacter jejuni</name>
    <dbReference type="NCBI Taxonomy" id="197"/>
    <lineage>
        <taxon>Bacteria</taxon>
        <taxon>Pseudomonadati</taxon>
        <taxon>Campylobacterota</taxon>
        <taxon>Epsilonproteobacteria</taxon>
        <taxon>Campylobacterales</taxon>
        <taxon>Campylobacteraceae</taxon>
        <taxon>Campylobacter</taxon>
    </lineage>
</organism>
<dbReference type="AlphaFoldDB" id="A0A431EI76"/>
<protein>
    <recommendedName>
        <fullName evidence="5">Periplasmic protein</fullName>
    </recommendedName>
</protein>
<dbReference type="Proteomes" id="UP000288507">
    <property type="component" value="Unassembled WGS sequence"/>
</dbReference>
<evidence type="ECO:0000313" key="2">
    <source>
        <dbReference type="EMBL" id="EHB2512569.1"/>
    </source>
</evidence>
<evidence type="ECO:0000313" key="3">
    <source>
        <dbReference type="EMBL" id="RTJ80994.1"/>
    </source>
</evidence>
<comment type="caution">
    <text evidence="3">The sequence shown here is derived from an EMBL/GenBank/DDBJ whole genome shotgun (WGS) entry which is preliminary data.</text>
</comment>
<evidence type="ECO:0000256" key="1">
    <source>
        <dbReference type="SAM" id="SignalP"/>
    </source>
</evidence>
<proteinExistence type="predicted"/>